<keyword evidence="2" id="KW-0812">Transmembrane</keyword>
<accession>A0A076G982</accession>
<name>A0A076G982_9CAUD</name>
<evidence type="ECO:0000313" key="3">
    <source>
        <dbReference type="EMBL" id="AII28178.1"/>
    </source>
</evidence>
<keyword evidence="4" id="KW-1185">Reference proteome</keyword>
<feature type="transmembrane region" description="Helical" evidence="2">
    <location>
        <begin position="12"/>
        <end position="30"/>
    </location>
</feature>
<keyword evidence="2" id="KW-0472">Membrane</keyword>
<feature type="coiled-coil region" evidence="1">
    <location>
        <begin position="56"/>
        <end position="106"/>
    </location>
</feature>
<evidence type="ECO:0000313" key="4">
    <source>
        <dbReference type="Proteomes" id="UP000028659"/>
    </source>
</evidence>
<protein>
    <submittedName>
        <fullName evidence="3">Uncharacterized protein</fullName>
    </submittedName>
</protein>
<reference evidence="3 4" key="1">
    <citation type="submission" date="2014-07" db="EMBL/GenBank/DDBJ databases">
        <authorList>
            <person name="Simmons-Yager K."/>
            <person name="Taylor B.J."/>
            <person name="Thorniley A.J."/>
            <person name="Dasenko M.A."/>
            <person name="Denver D.R."/>
            <person name="Garcia-Ruiz H."/>
            <person name="Hoyer J.S."/>
            <person name="Jogdeo S."/>
            <person name="Sullivan C.M."/>
            <person name="Peterson M.R."/>
            <person name="Rowley E.R."/>
            <person name="Schnitzler C.E."/>
            <person name="Vining K.J."/>
            <person name="Almabruk K.H."/>
            <person name="Banawas S."/>
            <person name="Beatty C."/>
            <person name="Bullock C.J."/>
            <person name="Cappellazzi J.E."/>
            <person name="Chagani S.E."/>
            <person name="Chatterjee P."/>
            <person name="Cram E.D."/>
            <person name="Elorriaga M.E.S.T.E.F.A."/>
            <person name="Esser M."/>
            <person name="Fellows E.J."/>
            <person name="Garcia G.R."/>
            <person name="Gullaba J.M."/>
            <person name="Kinsley M.A."/>
            <person name="Luo F."/>
            <person name="Mcginnis M."/>
            <person name="Paquette C.E."/>
            <person name="Reddekopp R.L."/>
            <person name="Rosen K.L."/>
            <person name="Sahlfeld L.M."/>
            <person name="Vondras A.M."/>
            <person name="Wang J.X."/>
            <person name="Weiss E.S."/>
            <person name="Wernick R."/>
            <person name="Abuelizz H.A."/>
            <person name="Amaro Y."/>
            <person name="Archer C.L."/>
            <person name="Basu A."/>
            <person name="Bellinger M.R."/>
            <person name="Johnson S.F."/>
            <person name="Kitchen S.A."/>
            <person name="Li M."/>
            <person name="Morey-Castro K.E."/>
            <person name="Lavalleur H.J."/>
            <person name="Rangel L.J."/>
            <person name="Ree J.F."/>
            <person name="Shay S.D."/>
            <person name="Sheng Y."/>
            <person name="Smyth J.C."/>
            <person name="Stamm E.A."/>
            <person name="Taylor C.R."/>
            <person name="Vining O.B."/>
            <person name="Wanzeck K.M."/>
            <person name="Watson G."/>
            <person name="Bruck A.J."/>
            <person name="Anders K.R."/>
            <person name="Braun M.A."/>
            <person name="Delesalle V.A."/>
            <person name="Hughes L.E."/>
            <person name="Ware V.C."/>
            <person name="Bradley K.W."/>
            <person name="Barker L.P."/>
            <person name="Asai D.J."/>
            <person name="Bowman C.A."/>
            <person name="Russell D.A."/>
            <person name="Pope W.H."/>
            <person name="Jacobs-Sera D."/>
            <person name="Hendrix R.W."/>
            <person name="Hatfull G.F."/>
        </authorList>
    </citation>
    <scope>NUCLEOTIDE SEQUENCE [LARGE SCALE GENOMIC DNA]</scope>
</reference>
<dbReference type="Proteomes" id="UP000028659">
    <property type="component" value="Genome"/>
</dbReference>
<dbReference type="RefSeq" id="YP_009125413.1">
    <property type="nucleotide sequence ID" value="NC_026597.1"/>
</dbReference>
<evidence type="ECO:0000256" key="2">
    <source>
        <dbReference type="SAM" id="Phobius"/>
    </source>
</evidence>
<keyword evidence="1" id="KW-0175">Coiled coil</keyword>
<dbReference type="KEGG" id="vg:23680197"/>
<evidence type="ECO:0000256" key="1">
    <source>
        <dbReference type="SAM" id="Coils"/>
    </source>
</evidence>
<keyword evidence="2" id="KW-1133">Transmembrane helix</keyword>
<gene>
    <name evidence="3" type="primary">30</name>
    <name evidence="3" type="ORF">PBI_SPARKY_30</name>
</gene>
<organism evidence="3 4">
    <name type="scientific">Mycobacterium phage Sparky</name>
    <dbReference type="NCBI Taxonomy" id="1527493"/>
    <lineage>
        <taxon>Viruses</taxon>
        <taxon>Duplodnaviria</taxon>
        <taxon>Heunggongvirae</taxon>
        <taxon>Uroviricota</taxon>
        <taxon>Caudoviricetes</taxon>
        <taxon>Sparkyvirus</taxon>
        <taxon>Sparkyvirus sparky</taxon>
    </lineage>
</organism>
<proteinExistence type="predicted"/>
<dbReference type="EMBL" id="KM083128">
    <property type="protein sequence ID" value="AII28178.1"/>
    <property type="molecule type" value="Genomic_DNA"/>
</dbReference>
<dbReference type="GeneID" id="23680197"/>
<sequence length="162" mass="18689">MSEHERALMSQLPPWILLVVAVLVLIAYTLPRIAEASSTLAKLMGPIGRYWRRRGRVRAQERDAELQAEAKELAKLIVQEVTPPDYAEMGRRLANMERRVLSLEESDQIQRAFIVYDEEWHFNDALSAVGRPDCAPAPRLTHNQFKRYWRAGWRPGDPIPDD</sequence>